<dbReference type="Proteomes" id="UP000031668">
    <property type="component" value="Unassembled WGS sequence"/>
</dbReference>
<comment type="caution">
    <text evidence="1">The sequence shown here is derived from an EMBL/GenBank/DDBJ whole genome shotgun (WGS) entry which is preliminary data.</text>
</comment>
<protein>
    <submittedName>
        <fullName evidence="1">Uncharacterized protein</fullName>
    </submittedName>
</protein>
<name>A0A0C2JFB4_THEKT</name>
<evidence type="ECO:0000313" key="1">
    <source>
        <dbReference type="EMBL" id="KII67953.1"/>
    </source>
</evidence>
<proteinExistence type="predicted"/>
<organism evidence="1 2">
    <name type="scientific">Thelohanellus kitauei</name>
    <name type="common">Myxosporean</name>
    <dbReference type="NCBI Taxonomy" id="669202"/>
    <lineage>
        <taxon>Eukaryota</taxon>
        <taxon>Metazoa</taxon>
        <taxon>Cnidaria</taxon>
        <taxon>Myxozoa</taxon>
        <taxon>Myxosporea</taxon>
        <taxon>Bivalvulida</taxon>
        <taxon>Platysporina</taxon>
        <taxon>Myxobolidae</taxon>
        <taxon>Thelohanellus</taxon>
    </lineage>
</organism>
<sequence length="367" mass="42986">MLSFVPLNKSKKPNACYRDRVEKNIFVEFHYLMTNVVPAEYLFMEANEIKYSLEYFSNACGETLSVTYGLNPNGSTTIDFSLRVHPDVEPFAQYELYFSNENQDRRMELEDDNMYLNLHIDFNGRGSTVLPGRSDVGFLPFPPPSNIDARRDCAVFFYLNRYSILKMTTKESPNVSLSHSFQLMIKIDLAAEFTSDFVNQLNVDAYGWRFPCQPLYSHSNHKKTTLVLDDAWQNVRVDFTISDLYRDFRATTRYFYQNNVILVAYELMELHISNLHFLHFSDPARHHMFQKNWIPLIADSEEVTKCRLRGHVGEIVDKTYKRNLVDSRSFLRTRRNKFTGISLKRRLNADQYHQCKTDGTTITIPLF</sequence>
<reference evidence="1 2" key="1">
    <citation type="journal article" date="2014" name="Genome Biol. Evol.">
        <title>The genome of the myxosporean Thelohanellus kitauei shows adaptations to nutrient acquisition within its fish host.</title>
        <authorList>
            <person name="Yang Y."/>
            <person name="Xiong J."/>
            <person name="Zhou Z."/>
            <person name="Huo F."/>
            <person name="Miao W."/>
            <person name="Ran C."/>
            <person name="Liu Y."/>
            <person name="Zhang J."/>
            <person name="Feng J."/>
            <person name="Wang M."/>
            <person name="Wang M."/>
            <person name="Wang L."/>
            <person name="Yao B."/>
        </authorList>
    </citation>
    <scope>NUCLEOTIDE SEQUENCE [LARGE SCALE GENOMIC DNA]</scope>
    <source>
        <strain evidence="1">Wuqing</strain>
    </source>
</reference>
<keyword evidence="2" id="KW-1185">Reference proteome</keyword>
<dbReference type="AlphaFoldDB" id="A0A0C2JFB4"/>
<evidence type="ECO:0000313" key="2">
    <source>
        <dbReference type="Proteomes" id="UP000031668"/>
    </source>
</evidence>
<gene>
    <name evidence="1" type="ORF">RF11_01954</name>
</gene>
<accession>A0A0C2JFB4</accession>
<dbReference type="EMBL" id="JWZT01002990">
    <property type="protein sequence ID" value="KII67953.1"/>
    <property type="molecule type" value="Genomic_DNA"/>
</dbReference>